<comment type="caution">
    <text evidence="1">The sequence shown here is derived from an EMBL/GenBank/DDBJ whole genome shotgun (WGS) entry which is preliminary data.</text>
</comment>
<gene>
    <name evidence="1" type="ORF">ACFSC3_20640</name>
</gene>
<dbReference type="Proteomes" id="UP001597283">
    <property type="component" value="Unassembled WGS sequence"/>
</dbReference>
<protein>
    <submittedName>
        <fullName evidence="1">Uncharacterized protein</fullName>
    </submittedName>
</protein>
<reference evidence="2" key="1">
    <citation type="journal article" date="2019" name="Int. J. Syst. Evol. Microbiol.">
        <title>The Global Catalogue of Microorganisms (GCM) 10K type strain sequencing project: providing services to taxonomists for standard genome sequencing and annotation.</title>
        <authorList>
            <consortium name="The Broad Institute Genomics Platform"/>
            <consortium name="The Broad Institute Genome Sequencing Center for Infectious Disease"/>
            <person name="Wu L."/>
            <person name="Ma J."/>
        </authorList>
    </citation>
    <scope>NUCLEOTIDE SEQUENCE [LARGE SCALE GENOMIC DNA]</scope>
    <source>
        <strain evidence="2">Q85</strain>
    </source>
</reference>
<dbReference type="RefSeq" id="WP_203311533.1">
    <property type="nucleotide sequence ID" value="NZ_JBHUFC010000038.1"/>
</dbReference>
<organism evidence="1 2">
    <name type="scientific">Sphingomonas floccifaciens</name>
    <dbReference type="NCBI Taxonomy" id="1844115"/>
    <lineage>
        <taxon>Bacteria</taxon>
        <taxon>Pseudomonadati</taxon>
        <taxon>Pseudomonadota</taxon>
        <taxon>Alphaproteobacteria</taxon>
        <taxon>Sphingomonadales</taxon>
        <taxon>Sphingomonadaceae</taxon>
        <taxon>Sphingomonas</taxon>
    </lineage>
</organism>
<proteinExistence type="predicted"/>
<keyword evidence="2" id="KW-1185">Reference proteome</keyword>
<evidence type="ECO:0000313" key="2">
    <source>
        <dbReference type="Proteomes" id="UP001597283"/>
    </source>
</evidence>
<sequence length="62" mass="6547">MAKPAIVPAHGFRGEAAPWANPEMSGRMDARKTIRLDASHASLAFRRDAVTGLIDDAASALS</sequence>
<accession>A0ABW4NKA4</accession>
<name>A0ABW4NKA4_9SPHN</name>
<dbReference type="EMBL" id="JBHUFC010000038">
    <property type="protein sequence ID" value="MFD1789969.1"/>
    <property type="molecule type" value="Genomic_DNA"/>
</dbReference>
<evidence type="ECO:0000313" key="1">
    <source>
        <dbReference type="EMBL" id="MFD1789969.1"/>
    </source>
</evidence>